<reference evidence="1 2" key="1">
    <citation type="submission" date="2019-10" db="EMBL/GenBank/DDBJ databases">
        <title>Description of Paenibacillus humi sp. nov.</title>
        <authorList>
            <person name="Carlier A."/>
            <person name="Qi S."/>
        </authorList>
    </citation>
    <scope>NUCLEOTIDE SEQUENCE [LARGE SCALE GENOMIC DNA]</scope>
    <source>
        <strain evidence="1 2">LMG 31461</strain>
    </source>
</reference>
<dbReference type="RefSeq" id="WP_171628364.1">
    <property type="nucleotide sequence ID" value="NZ_WHNY01000004.1"/>
</dbReference>
<protein>
    <submittedName>
        <fullName evidence="1">Uncharacterized protein</fullName>
    </submittedName>
</protein>
<proteinExistence type="predicted"/>
<evidence type="ECO:0000313" key="1">
    <source>
        <dbReference type="EMBL" id="NOU62545.1"/>
    </source>
</evidence>
<dbReference type="Proteomes" id="UP000653578">
    <property type="component" value="Unassembled WGS sequence"/>
</dbReference>
<evidence type="ECO:0000313" key="2">
    <source>
        <dbReference type="Proteomes" id="UP000653578"/>
    </source>
</evidence>
<name>A0ABX1X2D4_9BACL</name>
<gene>
    <name evidence="1" type="ORF">GC096_00600</name>
</gene>
<comment type="caution">
    <text evidence="1">The sequence shown here is derived from an EMBL/GenBank/DDBJ whole genome shotgun (WGS) entry which is preliminary data.</text>
</comment>
<dbReference type="EMBL" id="WHNY01000004">
    <property type="protein sequence ID" value="NOU62545.1"/>
    <property type="molecule type" value="Genomic_DNA"/>
</dbReference>
<sequence>MSHEGGLANIPPTEGIELRKLMNGIPIDISSFLEISLTLVDVVYTHHKQDTVIGNLNPAVVQIQFDRKLVELIDIRITDYASLSPEQTGRINRTPERRSDLYSFIHK</sequence>
<accession>A0ABX1X2D4</accession>
<keyword evidence="2" id="KW-1185">Reference proteome</keyword>
<organism evidence="1 2">
    <name type="scientific">Paenibacillus plantarum</name>
    <dbReference type="NCBI Taxonomy" id="2654975"/>
    <lineage>
        <taxon>Bacteria</taxon>
        <taxon>Bacillati</taxon>
        <taxon>Bacillota</taxon>
        <taxon>Bacilli</taxon>
        <taxon>Bacillales</taxon>
        <taxon>Paenibacillaceae</taxon>
        <taxon>Paenibacillus</taxon>
    </lineage>
</organism>